<dbReference type="EMBL" id="JBHLXG010000010">
    <property type="protein sequence ID" value="MFC0227178.1"/>
    <property type="molecule type" value="Genomic_DNA"/>
</dbReference>
<reference evidence="2 3" key="1">
    <citation type="submission" date="2024-09" db="EMBL/GenBank/DDBJ databases">
        <authorList>
            <person name="Sun Q."/>
            <person name="Mori K."/>
        </authorList>
    </citation>
    <scope>NUCLEOTIDE SEQUENCE [LARGE SCALE GENOMIC DNA]</scope>
    <source>
        <strain evidence="2 3">CCM 8626</strain>
    </source>
</reference>
<dbReference type="Gene3D" id="3.40.630.30">
    <property type="match status" value="1"/>
</dbReference>
<organism evidence="2 3">
    <name type="scientific">Serratia aquatilis</name>
    <dbReference type="NCBI Taxonomy" id="1737515"/>
    <lineage>
        <taxon>Bacteria</taxon>
        <taxon>Pseudomonadati</taxon>
        <taxon>Pseudomonadota</taxon>
        <taxon>Gammaproteobacteria</taxon>
        <taxon>Enterobacterales</taxon>
        <taxon>Yersiniaceae</taxon>
        <taxon>Serratia</taxon>
    </lineage>
</organism>
<keyword evidence="3" id="KW-1185">Reference proteome</keyword>
<dbReference type="EC" id="2.3.-.-" evidence="2"/>
<dbReference type="InterPro" id="IPR016181">
    <property type="entry name" value="Acyl_CoA_acyltransferase"/>
</dbReference>
<evidence type="ECO:0000313" key="3">
    <source>
        <dbReference type="Proteomes" id="UP001589792"/>
    </source>
</evidence>
<proteinExistence type="predicted"/>
<dbReference type="Proteomes" id="UP001589792">
    <property type="component" value="Unassembled WGS sequence"/>
</dbReference>
<dbReference type="RefSeq" id="WP_380675484.1">
    <property type="nucleotide sequence ID" value="NZ_CP173186.1"/>
</dbReference>
<evidence type="ECO:0000313" key="2">
    <source>
        <dbReference type="EMBL" id="MFC0227178.1"/>
    </source>
</evidence>
<dbReference type="InterPro" id="IPR051908">
    <property type="entry name" value="Ribosomal_N-acetyltransferase"/>
</dbReference>
<keyword evidence="2" id="KW-0808">Transferase</keyword>
<name>A0ABV6EDU7_9GAMM</name>
<gene>
    <name evidence="2" type="ORF">ACFFJ3_11795</name>
</gene>
<dbReference type="PANTHER" id="PTHR43441">
    <property type="entry name" value="RIBOSOMAL-PROTEIN-SERINE ACETYLTRANSFERASE"/>
    <property type="match status" value="1"/>
</dbReference>
<dbReference type="SUPFAM" id="SSF55729">
    <property type="entry name" value="Acyl-CoA N-acyltransferases (Nat)"/>
    <property type="match status" value="1"/>
</dbReference>
<dbReference type="PROSITE" id="PS51186">
    <property type="entry name" value="GNAT"/>
    <property type="match status" value="1"/>
</dbReference>
<protein>
    <submittedName>
        <fullName evidence="2">GNAT family N-acetyltransferase</fullName>
        <ecNumber evidence="2">2.3.-.-</ecNumber>
    </submittedName>
</protein>
<comment type="caution">
    <text evidence="2">The sequence shown here is derived from an EMBL/GenBank/DDBJ whole genome shotgun (WGS) entry which is preliminary data.</text>
</comment>
<dbReference type="Pfam" id="PF13302">
    <property type="entry name" value="Acetyltransf_3"/>
    <property type="match status" value="1"/>
</dbReference>
<dbReference type="InterPro" id="IPR000182">
    <property type="entry name" value="GNAT_dom"/>
</dbReference>
<accession>A0ABV6EDU7</accession>
<evidence type="ECO:0000259" key="1">
    <source>
        <dbReference type="PROSITE" id="PS51186"/>
    </source>
</evidence>
<feature type="domain" description="N-acetyltransferase" evidence="1">
    <location>
        <begin position="33"/>
        <end position="200"/>
    </location>
</feature>
<dbReference type="PANTHER" id="PTHR43441:SF2">
    <property type="entry name" value="FAMILY ACETYLTRANSFERASE, PUTATIVE (AFU_ORTHOLOGUE AFUA_7G00850)-RELATED"/>
    <property type="match status" value="1"/>
</dbReference>
<sequence length="234" mass="27153">MVINQYGQPVGEPLPHWSPRARPDGATLNGRFCRLQALDAERDFSALFDAFQLAPDGRDWTYLMRERPESPQELREHLQNMQANLALVNLTVFDLSSQKPVGTAAFMRIEEGHGVLEIGHICWSPLMKRCSSATEAIYLMLRYAFDELGYRRCEWKCDSLNEPSRQAAQRFGFTYEGRFIKALVTKGRSRDTDWFALTEERWPLVRSAFERWLDDSNFDAANQQKQRLQAFMSF</sequence>
<keyword evidence="2" id="KW-0012">Acyltransferase</keyword>
<dbReference type="GO" id="GO:0016746">
    <property type="term" value="F:acyltransferase activity"/>
    <property type="evidence" value="ECO:0007669"/>
    <property type="project" value="UniProtKB-KW"/>
</dbReference>